<sequence length="88" mass="9679">MQKVAGFLGLAFLSIGTAFAADISATCKDGSYWITDRTGTLPISYAAYNQIGFVKCNNNQFSVNGKSITKEQLDKFVAHTVEHERQQD</sequence>
<protein>
    <submittedName>
        <fullName evidence="2">Uncharacterized protein</fullName>
    </submittedName>
</protein>
<keyword evidence="3" id="KW-1185">Reference proteome</keyword>
<feature type="signal peptide" evidence="1">
    <location>
        <begin position="1"/>
        <end position="20"/>
    </location>
</feature>
<proteinExistence type="predicted"/>
<organism evidence="2 3">
    <name type="scientific">Vibrio tritonius</name>
    <dbReference type="NCBI Taxonomy" id="1435069"/>
    <lineage>
        <taxon>Bacteria</taxon>
        <taxon>Pseudomonadati</taxon>
        <taxon>Pseudomonadota</taxon>
        <taxon>Gammaproteobacteria</taxon>
        <taxon>Vibrionales</taxon>
        <taxon>Vibrionaceae</taxon>
        <taxon>Vibrio</taxon>
    </lineage>
</organism>
<accession>A0ABS7YQ09</accession>
<gene>
    <name evidence="2" type="ORF">LDJ79_16650</name>
</gene>
<evidence type="ECO:0000256" key="1">
    <source>
        <dbReference type="SAM" id="SignalP"/>
    </source>
</evidence>
<evidence type="ECO:0000313" key="3">
    <source>
        <dbReference type="Proteomes" id="UP001199044"/>
    </source>
</evidence>
<feature type="chain" id="PRO_5047054831" evidence="1">
    <location>
        <begin position="21"/>
        <end position="88"/>
    </location>
</feature>
<dbReference type="RefSeq" id="WP_225251400.1">
    <property type="nucleotide sequence ID" value="NZ_JAIWIU010000118.1"/>
</dbReference>
<evidence type="ECO:0000313" key="2">
    <source>
        <dbReference type="EMBL" id="MCA2017753.1"/>
    </source>
</evidence>
<reference evidence="3" key="1">
    <citation type="submission" date="2023-07" db="EMBL/GenBank/DDBJ databases">
        <title>Molecular identification of indigenous halophilic bacteria isolated from red sea cost, biodegradation of synthetic dyes and assessment of degraded metabolite toxicity.</title>
        <authorList>
            <person name="Chaieb K."/>
            <person name="Altayb H.N."/>
        </authorList>
    </citation>
    <scope>NUCLEOTIDE SEQUENCE [LARGE SCALE GENOMIC DNA]</scope>
    <source>
        <strain evidence="3">K20</strain>
    </source>
</reference>
<keyword evidence="1" id="KW-0732">Signal</keyword>
<name>A0ABS7YQ09_9VIBR</name>
<dbReference type="Proteomes" id="UP001199044">
    <property type="component" value="Unassembled WGS sequence"/>
</dbReference>
<comment type="caution">
    <text evidence="2">The sequence shown here is derived from an EMBL/GenBank/DDBJ whole genome shotgun (WGS) entry which is preliminary data.</text>
</comment>
<dbReference type="EMBL" id="JAIWIU010000118">
    <property type="protein sequence ID" value="MCA2017753.1"/>
    <property type="molecule type" value="Genomic_DNA"/>
</dbReference>